<evidence type="ECO:0000313" key="13">
    <source>
        <dbReference type="EMBL" id="PRT56867.1"/>
    </source>
</evidence>
<feature type="transmembrane region" description="Helical" evidence="11">
    <location>
        <begin position="277"/>
        <end position="300"/>
    </location>
</feature>
<dbReference type="EMBL" id="NDIQ01000022">
    <property type="protein sequence ID" value="PRT56867.1"/>
    <property type="molecule type" value="Genomic_DNA"/>
</dbReference>
<dbReference type="CDD" id="cd20069">
    <property type="entry name" value="5TM_Oxa1-like"/>
    <property type="match status" value="1"/>
</dbReference>
<keyword evidence="5" id="KW-0809">Transit peptide</keyword>
<name>A0A2T0FPG3_9ASCO</name>
<dbReference type="GO" id="GO:0032977">
    <property type="term" value="F:membrane insertase activity"/>
    <property type="evidence" value="ECO:0007669"/>
    <property type="project" value="InterPro"/>
</dbReference>
<evidence type="ECO:0000256" key="9">
    <source>
        <dbReference type="RuleBase" id="RU003945"/>
    </source>
</evidence>
<reference evidence="13 14" key="1">
    <citation type="submission" date="2017-04" db="EMBL/GenBank/DDBJ databases">
        <title>Genome sequencing of [Candida] sorbophila.</title>
        <authorList>
            <person name="Ahn J.O."/>
        </authorList>
    </citation>
    <scope>NUCLEOTIDE SEQUENCE [LARGE SCALE GENOMIC DNA]</scope>
    <source>
        <strain evidence="13 14">DS02</strain>
    </source>
</reference>
<keyword evidence="4" id="KW-0999">Mitochondrion inner membrane</keyword>
<accession>A0A2T0FPG3</accession>
<evidence type="ECO:0000256" key="5">
    <source>
        <dbReference type="ARBA" id="ARBA00022946"/>
    </source>
</evidence>
<dbReference type="Proteomes" id="UP000238350">
    <property type="component" value="Unassembled WGS sequence"/>
</dbReference>
<keyword evidence="6 11" id="KW-1133">Transmembrane helix</keyword>
<feature type="compositionally biased region" description="Basic and acidic residues" evidence="10">
    <location>
        <begin position="365"/>
        <end position="382"/>
    </location>
</feature>
<evidence type="ECO:0000256" key="1">
    <source>
        <dbReference type="ARBA" id="ARBA00004448"/>
    </source>
</evidence>
<keyword evidence="8 11" id="KW-0472">Membrane</keyword>
<dbReference type="STRING" id="45607.A0A2T0FPG3"/>
<evidence type="ECO:0000256" key="4">
    <source>
        <dbReference type="ARBA" id="ARBA00022792"/>
    </source>
</evidence>
<comment type="caution">
    <text evidence="13">The sequence shown here is derived from an EMBL/GenBank/DDBJ whole genome shotgun (WGS) entry which is preliminary data.</text>
</comment>
<feature type="transmembrane region" description="Helical" evidence="11">
    <location>
        <begin position="117"/>
        <end position="139"/>
    </location>
</feature>
<dbReference type="InterPro" id="IPR028055">
    <property type="entry name" value="YidC/Oxa/ALB_C"/>
</dbReference>
<evidence type="ECO:0000256" key="7">
    <source>
        <dbReference type="ARBA" id="ARBA00023128"/>
    </source>
</evidence>
<dbReference type="GO" id="GO:0005743">
    <property type="term" value="C:mitochondrial inner membrane"/>
    <property type="evidence" value="ECO:0007669"/>
    <property type="project" value="UniProtKB-SubCell"/>
</dbReference>
<proteinExistence type="inferred from homology"/>
<dbReference type="InterPro" id="IPR001708">
    <property type="entry name" value="YidC/ALB3/OXA1/COX18"/>
</dbReference>
<dbReference type="OrthoDB" id="2148490at2759"/>
<evidence type="ECO:0000256" key="8">
    <source>
        <dbReference type="ARBA" id="ARBA00023136"/>
    </source>
</evidence>
<evidence type="ECO:0000256" key="3">
    <source>
        <dbReference type="ARBA" id="ARBA00022692"/>
    </source>
</evidence>
<keyword evidence="14" id="KW-1185">Reference proteome</keyword>
<feature type="region of interest" description="Disordered" evidence="10">
    <location>
        <begin position="365"/>
        <end position="388"/>
    </location>
</feature>
<dbReference type="PANTHER" id="PTHR12428">
    <property type="entry name" value="OXA1"/>
    <property type="match status" value="1"/>
</dbReference>
<evidence type="ECO:0000259" key="12">
    <source>
        <dbReference type="Pfam" id="PF02096"/>
    </source>
</evidence>
<keyword evidence="7" id="KW-0496">Mitochondrion</keyword>
<gene>
    <name evidence="13" type="ORF">B9G98_04487</name>
</gene>
<dbReference type="GO" id="GO:0032979">
    <property type="term" value="P:protein insertion into mitochondrial inner membrane from matrix"/>
    <property type="evidence" value="ECO:0007669"/>
    <property type="project" value="TreeGrafter"/>
</dbReference>
<feature type="domain" description="Membrane insertase YidC/Oxa/ALB C-terminal" evidence="12">
    <location>
        <begin position="119"/>
        <end position="308"/>
    </location>
</feature>
<evidence type="ECO:0000256" key="10">
    <source>
        <dbReference type="SAM" id="MobiDB-lite"/>
    </source>
</evidence>
<organism evidence="13 14">
    <name type="scientific">Wickerhamiella sorbophila</name>
    <dbReference type="NCBI Taxonomy" id="45607"/>
    <lineage>
        <taxon>Eukaryota</taxon>
        <taxon>Fungi</taxon>
        <taxon>Dikarya</taxon>
        <taxon>Ascomycota</taxon>
        <taxon>Saccharomycotina</taxon>
        <taxon>Dipodascomycetes</taxon>
        <taxon>Dipodascales</taxon>
        <taxon>Trichomonascaceae</taxon>
        <taxon>Wickerhamiella</taxon>
    </lineage>
</organism>
<evidence type="ECO:0000256" key="11">
    <source>
        <dbReference type="SAM" id="Phobius"/>
    </source>
</evidence>
<protein>
    <submittedName>
        <fullName evidence="13">Mitochondrial inner membrane protein OXA1</fullName>
    </submittedName>
</protein>
<evidence type="ECO:0000256" key="2">
    <source>
        <dbReference type="ARBA" id="ARBA00009877"/>
    </source>
</evidence>
<evidence type="ECO:0000256" key="6">
    <source>
        <dbReference type="ARBA" id="ARBA00022989"/>
    </source>
</evidence>
<feature type="transmembrane region" description="Helical" evidence="11">
    <location>
        <begin position="196"/>
        <end position="217"/>
    </location>
</feature>
<sequence>MLLSRVGLATSLRMSSRFAVRATAARATAAPVALHNGYRFKSTISQEIGAISTPPAGEVSDAVANATSSVSDTIASATTYLPNQIGYFQQVGLAESWVWPKGFFQHVFEIAHAYSGLSWWATILVVTIGLRFLMLPLYISASDSTAKMARIKPELTKIMEKTKNATEQIDIQKAMLERKQLMKKADVKVTNMMKPIASVPIFLGVFGALTGMCKVPVPGLETEGLFWFTNLVAADPYCGLQIITACLYSLTFMLFGGETGAQGLSPVMKKVFTWMPFIAVPLTMSLPASVCFYFAINAVFSIIQSNMLKMPAVRNALNLAPMLTPAEQKKIDAEVARTQSSSIVGALRQKYDDAKLQAEKRVAQETKAKQDAMNRAAADAKRYVQYRK</sequence>
<dbReference type="Pfam" id="PF02096">
    <property type="entry name" value="60KD_IMP"/>
    <property type="match status" value="1"/>
</dbReference>
<comment type="subcellular location">
    <subcellularLocation>
        <location evidence="9">Membrane</location>
        <topology evidence="9">Multi-pass membrane protein</topology>
    </subcellularLocation>
    <subcellularLocation>
        <location evidence="1">Mitochondrion inner membrane</location>
        <topology evidence="1">Multi-pass membrane protein</topology>
    </subcellularLocation>
</comment>
<dbReference type="PANTHER" id="PTHR12428:SF66">
    <property type="entry name" value="MITOCHONDRIAL INNER MEMBRANE PROTEIN OXA1L"/>
    <property type="match status" value="1"/>
</dbReference>
<comment type="similarity">
    <text evidence="2 9">Belongs to the OXA1/ALB3/YidC family.</text>
</comment>
<dbReference type="AlphaFoldDB" id="A0A2T0FPG3"/>
<keyword evidence="3 9" id="KW-0812">Transmembrane</keyword>
<evidence type="ECO:0000313" key="14">
    <source>
        <dbReference type="Proteomes" id="UP000238350"/>
    </source>
</evidence>
<dbReference type="RefSeq" id="XP_024666812.1">
    <property type="nucleotide sequence ID" value="XM_024811044.1"/>
</dbReference>
<dbReference type="GeneID" id="36518235"/>